<gene>
    <name evidence="7" type="primary">MAP2K1_1</name>
    <name evidence="7" type="ORF">E2C01_080217</name>
</gene>
<organism evidence="7 8">
    <name type="scientific">Portunus trituberculatus</name>
    <name type="common">Swimming crab</name>
    <name type="synonym">Neptunus trituberculatus</name>
    <dbReference type="NCBI Taxonomy" id="210409"/>
    <lineage>
        <taxon>Eukaryota</taxon>
        <taxon>Metazoa</taxon>
        <taxon>Ecdysozoa</taxon>
        <taxon>Arthropoda</taxon>
        <taxon>Crustacea</taxon>
        <taxon>Multicrustacea</taxon>
        <taxon>Malacostraca</taxon>
        <taxon>Eumalacostraca</taxon>
        <taxon>Eucarida</taxon>
        <taxon>Decapoda</taxon>
        <taxon>Pleocyemata</taxon>
        <taxon>Brachyura</taxon>
        <taxon>Eubrachyura</taxon>
        <taxon>Portunoidea</taxon>
        <taxon>Portunidae</taxon>
        <taxon>Portuninae</taxon>
        <taxon>Portunus</taxon>
    </lineage>
</organism>
<reference evidence="7 8" key="1">
    <citation type="submission" date="2019-05" db="EMBL/GenBank/DDBJ databases">
        <title>Another draft genome of Portunus trituberculatus and its Hox gene families provides insights of decapod evolution.</title>
        <authorList>
            <person name="Jeong J.-H."/>
            <person name="Song I."/>
            <person name="Kim S."/>
            <person name="Choi T."/>
            <person name="Kim D."/>
            <person name="Ryu S."/>
            <person name="Kim W."/>
        </authorList>
    </citation>
    <scope>NUCLEOTIDE SEQUENCE [LARGE SCALE GENOMIC DNA]</scope>
    <source>
        <tissue evidence="7">Muscle</tissue>
    </source>
</reference>
<keyword evidence="4 7" id="KW-0418">Kinase</keyword>
<name>A0A5B7ILL2_PORTR</name>
<dbReference type="PANTHER" id="PTHR47448:SF1">
    <property type="entry name" value="SERINE_THREONINE-PROTEIN KINASE STE7 HOMOLOG"/>
    <property type="match status" value="1"/>
</dbReference>
<keyword evidence="5" id="KW-0067">ATP-binding</keyword>
<dbReference type="GO" id="GO:0004674">
    <property type="term" value="F:protein serine/threonine kinase activity"/>
    <property type="evidence" value="ECO:0007669"/>
    <property type="project" value="UniProtKB-KW"/>
</dbReference>
<keyword evidence="3" id="KW-0547">Nucleotide-binding</keyword>
<evidence type="ECO:0000256" key="6">
    <source>
        <dbReference type="ARBA" id="ARBA00023137"/>
    </source>
</evidence>
<evidence type="ECO:0000313" key="7">
    <source>
        <dbReference type="EMBL" id="MPC85440.1"/>
    </source>
</evidence>
<dbReference type="SUPFAM" id="SSF56112">
    <property type="entry name" value="Protein kinase-like (PK-like)"/>
    <property type="match status" value="1"/>
</dbReference>
<dbReference type="GO" id="GO:0005524">
    <property type="term" value="F:ATP binding"/>
    <property type="evidence" value="ECO:0007669"/>
    <property type="project" value="UniProtKB-KW"/>
</dbReference>
<comment type="caution">
    <text evidence="7">The sequence shown here is derived from an EMBL/GenBank/DDBJ whole genome shotgun (WGS) entry which is preliminary data.</text>
</comment>
<sequence length="70" mass="8077">MAIFELLDYIVNEPPPRLPPGVFSPEFIDLVDRCLKKSPSERADLTTLQVRVAHMKRGLRRGSFKKLIIR</sequence>
<dbReference type="InterPro" id="IPR011009">
    <property type="entry name" value="Kinase-like_dom_sf"/>
</dbReference>
<accession>A0A5B7ILL2</accession>
<dbReference type="Proteomes" id="UP000324222">
    <property type="component" value="Unassembled WGS sequence"/>
</dbReference>
<keyword evidence="6" id="KW-0829">Tyrosine-protein kinase</keyword>
<dbReference type="PANTHER" id="PTHR47448">
    <property type="entry name" value="DUAL SPECIFICITY MITOGEN-ACTIVATED PROTEIN KINASE KINASE DSOR1-LIKE PROTEIN"/>
    <property type="match status" value="1"/>
</dbReference>
<protein>
    <submittedName>
        <fullName evidence="7">Dual specificity mitogen-activated protein kinase kinase 1</fullName>
    </submittedName>
</protein>
<keyword evidence="1" id="KW-0723">Serine/threonine-protein kinase</keyword>
<evidence type="ECO:0000313" key="8">
    <source>
        <dbReference type="Proteomes" id="UP000324222"/>
    </source>
</evidence>
<evidence type="ECO:0000256" key="3">
    <source>
        <dbReference type="ARBA" id="ARBA00022741"/>
    </source>
</evidence>
<dbReference type="InterPro" id="IPR050915">
    <property type="entry name" value="MAP_kinase_kinase"/>
</dbReference>
<dbReference type="Gene3D" id="1.10.510.10">
    <property type="entry name" value="Transferase(Phosphotransferase) domain 1"/>
    <property type="match status" value="1"/>
</dbReference>
<proteinExistence type="predicted"/>
<dbReference type="OrthoDB" id="10252354at2759"/>
<dbReference type="GO" id="GO:0004713">
    <property type="term" value="F:protein tyrosine kinase activity"/>
    <property type="evidence" value="ECO:0007669"/>
    <property type="project" value="UniProtKB-KW"/>
</dbReference>
<evidence type="ECO:0000256" key="4">
    <source>
        <dbReference type="ARBA" id="ARBA00022777"/>
    </source>
</evidence>
<evidence type="ECO:0000256" key="1">
    <source>
        <dbReference type="ARBA" id="ARBA00022527"/>
    </source>
</evidence>
<keyword evidence="8" id="KW-1185">Reference proteome</keyword>
<dbReference type="EMBL" id="VSRR010068480">
    <property type="protein sequence ID" value="MPC85440.1"/>
    <property type="molecule type" value="Genomic_DNA"/>
</dbReference>
<evidence type="ECO:0000256" key="5">
    <source>
        <dbReference type="ARBA" id="ARBA00022840"/>
    </source>
</evidence>
<dbReference type="GO" id="GO:0004712">
    <property type="term" value="F:protein serine/threonine/tyrosine kinase activity"/>
    <property type="evidence" value="ECO:0007669"/>
    <property type="project" value="UniProtKB-ARBA"/>
</dbReference>
<dbReference type="AlphaFoldDB" id="A0A5B7ILL2"/>
<keyword evidence="2" id="KW-0808">Transferase</keyword>
<evidence type="ECO:0000256" key="2">
    <source>
        <dbReference type="ARBA" id="ARBA00022679"/>
    </source>
</evidence>